<evidence type="ECO:0000256" key="5">
    <source>
        <dbReference type="ARBA" id="ARBA00022692"/>
    </source>
</evidence>
<evidence type="ECO:0000259" key="9">
    <source>
        <dbReference type="PROSITE" id="PS51012"/>
    </source>
</evidence>
<dbReference type="Pfam" id="PF12698">
    <property type="entry name" value="ABC2_membrane_3"/>
    <property type="match status" value="1"/>
</dbReference>
<gene>
    <name evidence="10" type="ORF">ERX27_04975</name>
</gene>
<name>A0A4R6BE40_9STAP</name>
<comment type="similarity">
    <text evidence="2">Belongs to the ABC-2 integral membrane protein family.</text>
</comment>
<evidence type="ECO:0000313" key="11">
    <source>
        <dbReference type="Proteomes" id="UP000295310"/>
    </source>
</evidence>
<feature type="transmembrane region" description="Helical" evidence="8">
    <location>
        <begin position="291"/>
        <end position="315"/>
    </location>
</feature>
<dbReference type="PROSITE" id="PS51012">
    <property type="entry name" value="ABC_TM2"/>
    <property type="match status" value="1"/>
</dbReference>
<keyword evidence="4" id="KW-1003">Cell membrane</keyword>
<dbReference type="InterPro" id="IPR013525">
    <property type="entry name" value="ABC2_TM"/>
</dbReference>
<keyword evidence="5 8" id="KW-0812">Transmembrane</keyword>
<feature type="domain" description="ABC transmembrane type-2" evidence="9">
    <location>
        <begin position="134"/>
        <end position="369"/>
    </location>
</feature>
<feature type="transmembrane region" description="Helical" evidence="8">
    <location>
        <begin position="344"/>
        <end position="366"/>
    </location>
</feature>
<keyword evidence="7 8" id="KW-0472">Membrane</keyword>
<dbReference type="OrthoDB" id="9776218at2"/>
<feature type="transmembrane region" description="Helical" evidence="8">
    <location>
        <begin position="222"/>
        <end position="245"/>
    </location>
</feature>
<dbReference type="InterPro" id="IPR047817">
    <property type="entry name" value="ABC2_TM_bact-type"/>
</dbReference>
<protein>
    <submittedName>
        <fullName evidence="10">ABC transporter permease</fullName>
    </submittedName>
</protein>
<evidence type="ECO:0000256" key="8">
    <source>
        <dbReference type="SAM" id="Phobius"/>
    </source>
</evidence>
<accession>A0A4R6BE40</accession>
<reference evidence="10 11" key="1">
    <citation type="submission" date="2019-01" db="EMBL/GenBank/DDBJ databases">
        <title>Draft genome sequences of the type strains of six Macrococcus species.</title>
        <authorList>
            <person name="Mazhar S."/>
            <person name="Altermann E."/>
            <person name="Hill C."/>
            <person name="Mcauliffe O."/>
        </authorList>
    </citation>
    <scope>NUCLEOTIDE SEQUENCE [LARGE SCALE GENOMIC DNA]</scope>
    <source>
        <strain evidence="10 11">CCM4811</strain>
    </source>
</reference>
<sequence length="372" mass="41966">MRIFGLTKRLLLEQLRDKRTLALLIIVPIFILTLFYFIFQSDEPNAKLGAVNLEPSVIDTIEAQNIEVTELNQMELSRLTSEELDGIAEKKEDKVTLTLLNKDISVSKKLELVINQTYQQKAQVTVIEDIKAKFKDLTELLNKIPFSPTKNIKLDAPQKTAIKTTYIYGDADTTLFDTFAPLLLGFFVFLFVFLLAGMGFLKERMTGTLERMLTTPIRRHEIVLGYVCGFGLLAVVQTVVIVYYAVYVLKIGPPESIGTVILINMTVALVALSLGLLLSASAKSEFQMMQFIPIVIVPQLFLSGIFPLDALARWIQVLAYLTPLYYAGDALKAVMYKEQPLNHIAFDLTILLIFALVFISLNIITLKKYRRL</sequence>
<evidence type="ECO:0000256" key="4">
    <source>
        <dbReference type="ARBA" id="ARBA00022475"/>
    </source>
</evidence>
<organism evidence="10 11">
    <name type="scientific">Macrococcus brunensis</name>
    <dbReference type="NCBI Taxonomy" id="198483"/>
    <lineage>
        <taxon>Bacteria</taxon>
        <taxon>Bacillati</taxon>
        <taxon>Bacillota</taxon>
        <taxon>Bacilli</taxon>
        <taxon>Bacillales</taxon>
        <taxon>Staphylococcaceae</taxon>
        <taxon>Macrococcus</taxon>
    </lineage>
</organism>
<dbReference type="GO" id="GO:0140359">
    <property type="term" value="F:ABC-type transporter activity"/>
    <property type="evidence" value="ECO:0007669"/>
    <property type="project" value="InterPro"/>
</dbReference>
<dbReference type="AlphaFoldDB" id="A0A4R6BE40"/>
<dbReference type="PANTHER" id="PTHR30294:SF38">
    <property type="entry name" value="TRANSPORT PERMEASE PROTEIN"/>
    <property type="match status" value="1"/>
</dbReference>
<dbReference type="Proteomes" id="UP000295310">
    <property type="component" value="Unassembled WGS sequence"/>
</dbReference>
<dbReference type="EMBL" id="SCWA01000007">
    <property type="protein sequence ID" value="TDL98032.1"/>
    <property type="molecule type" value="Genomic_DNA"/>
</dbReference>
<comment type="caution">
    <text evidence="10">The sequence shown here is derived from an EMBL/GenBank/DDBJ whole genome shotgun (WGS) entry which is preliminary data.</text>
</comment>
<keyword evidence="6 8" id="KW-1133">Transmembrane helix</keyword>
<dbReference type="PANTHER" id="PTHR30294">
    <property type="entry name" value="MEMBRANE COMPONENT OF ABC TRANSPORTER YHHJ-RELATED"/>
    <property type="match status" value="1"/>
</dbReference>
<evidence type="ECO:0000313" key="10">
    <source>
        <dbReference type="EMBL" id="TDL98032.1"/>
    </source>
</evidence>
<feature type="transmembrane region" description="Helical" evidence="8">
    <location>
        <begin position="21"/>
        <end position="39"/>
    </location>
</feature>
<feature type="transmembrane region" description="Helical" evidence="8">
    <location>
        <begin position="179"/>
        <end position="201"/>
    </location>
</feature>
<keyword evidence="3" id="KW-0813">Transport</keyword>
<dbReference type="RefSeq" id="WP_133431736.1">
    <property type="nucleotide sequence ID" value="NZ_SCWA01000007.1"/>
</dbReference>
<evidence type="ECO:0000256" key="6">
    <source>
        <dbReference type="ARBA" id="ARBA00022989"/>
    </source>
</evidence>
<dbReference type="InterPro" id="IPR051449">
    <property type="entry name" value="ABC-2_transporter_component"/>
</dbReference>
<feature type="transmembrane region" description="Helical" evidence="8">
    <location>
        <begin position="257"/>
        <end position="279"/>
    </location>
</feature>
<evidence type="ECO:0000256" key="2">
    <source>
        <dbReference type="ARBA" id="ARBA00007783"/>
    </source>
</evidence>
<evidence type="ECO:0000256" key="1">
    <source>
        <dbReference type="ARBA" id="ARBA00004651"/>
    </source>
</evidence>
<evidence type="ECO:0000256" key="3">
    <source>
        <dbReference type="ARBA" id="ARBA00022448"/>
    </source>
</evidence>
<proteinExistence type="inferred from homology"/>
<dbReference type="GO" id="GO:0005886">
    <property type="term" value="C:plasma membrane"/>
    <property type="evidence" value="ECO:0007669"/>
    <property type="project" value="UniProtKB-SubCell"/>
</dbReference>
<comment type="subcellular location">
    <subcellularLocation>
        <location evidence="1">Cell membrane</location>
        <topology evidence="1">Multi-pass membrane protein</topology>
    </subcellularLocation>
</comment>
<keyword evidence="11" id="KW-1185">Reference proteome</keyword>
<evidence type="ECO:0000256" key="7">
    <source>
        <dbReference type="ARBA" id="ARBA00023136"/>
    </source>
</evidence>